<reference evidence="4" key="1">
    <citation type="submission" date="2021-03" db="EMBL/GenBank/DDBJ databases">
        <title>Bacillus suaedae sp. nov., isolated from Suaeda aralocaspica.</title>
        <authorList>
            <person name="Lei R.F.R."/>
        </authorList>
    </citation>
    <scope>NUCLEOTIDE SEQUENCE</scope>
    <source>
        <strain evidence="4">YZJH907-2</strain>
    </source>
</reference>
<feature type="domain" description="KaiC" evidence="3">
    <location>
        <begin position="3"/>
        <end position="236"/>
    </location>
</feature>
<keyword evidence="5" id="KW-1185">Reference proteome</keyword>
<keyword evidence="1" id="KW-0547">Nucleotide-binding</keyword>
<evidence type="ECO:0000256" key="2">
    <source>
        <dbReference type="ARBA" id="ARBA00022840"/>
    </source>
</evidence>
<dbReference type="RefSeq" id="WP_210599086.1">
    <property type="nucleotide sequence ID" value="NZ_JAGKSQ010000011.1"/>
</dbReference>
<dbReference type="PROSITE" id="PS51146">
    <property type="entry name" value="KAIC"/>
    <property type="match status" value="1"/>
</dbReference>
<dbReference type="AlphaFoldDB" id="A0A940WWZ6"/>
<dbReference type="Gene3D" id="3.40.50.300">
    <property type="entry name" value="P-loop containing nucleotide triphosphate hydrolases"/>
    <property type="match status" value="2"/>
</dbReference>
<comment type="caution">
    <text evidence="4">The sequence shown here is derived from an EMBL/GenBank/DDBJ whole genome shotgun (WGS) entry which is preliminary data.</text>
</comment>
<dbReference type="InterPro" id="IPR014774">
    <property type="entry name" value="KaiC-like_dom"/>
</dbReference>
<evidence type="ECO:0000256" key="1">
    <source>
        <dbReference type="ARBA" id="ARBA00022741"/>
    </source>
</evidence>
<organism evidence="4 5">
    <name type="scientific">Halalkalibacter suaedae</name>
    <dbReference type="NCBI Taxonomy" id="2822140"/>
    <lineage>
        <taxon>Bacteria</taxon>
        <taxon>Bacillati</taxon>
        <taxon>Bacillota</taxon>
        <taxon>Bacilli</taxon>
        <taxon>Bacillales</taxon>
        <taxon>Bacillaceae</taxon>
        <taxon>Halalkalibacter</taxon>
    </lineage>
</organism>
<dbReference type="PANTHER" id="PTHR43637">
    <property type="entry name" value="UPF0273 PROTEIN TM_0370"/>
    <property type="match status" value="1"/>
</dbReference>
<dbReference type="EMBL" id="JAGKSQ010000011">
    <property type="protein sequence ID" value="MBP3953228.1"/>
    <property type="molecule type" value="Genomic_DNA"/>
</dbReference>
<dbReference type="PRINTS" id="PR01874">
    <property type="entry name" value="DNAREPAIRADA"/>
</dbReference>
<protein>
    <recommendedName>
        <fullName evidence="3">KaiC domain-containing protein</fullName>
    </recommendedName>
</protein>
<keyword evidence="2" id="KW-0067">ATP-binding</keyword>
<sequence length="478" mass="54833">MREKIKTGIKGLDTILHGGFPKGNVVMVEGAPGTGKTTLGIQYLIYGASQNQPGLYISFEETPQQIFSNMTNFQSELNEYEQRSLLKIISFSPKALMEDMLNPGGVFEELILSFSCQRIVIDSLSLIKYLSDGENNVRELIYTFRNTLRKYGLTAVIINEEIYTNINSHSMENFVVDGIIQLYFDFANNHARTLLLEVVKMRGTNILEDQHIYRITDEGIHIIPAYISSDFKRKSGGNPKDLIPTGIKKLDEILSGGVSRGEIFLIETDSLTTVYKYILALISSERLKQGEKFFYSLSSSTTIEDFISILKRFKIDLVAALQRGEGYFLEHYRRPILEGIEERVLDATNFLSEDEYWTFINEKIIKKIKEDFDKRTYWFTSYNINTALDKHGKEFINTIHGELLAIEKSMAVTVFMHCNIEMIDTETRAMLENKCDGVIKLWSDTKYQYLQVIKSPISVTSRPFVIETTDHYPFIKLL</sequence>
<proteinExistence type="predicted"/>
<dbReference type="InterPro" id="IPR027417">
    <property type="entry name" value="P-loop_NTPase"/>
</dbReference>
<dbReference type="GO" id="GO:0005524">
    <property type="term" value="F:ATP binding"/>
    <property type="evidence" value="ECO:0007669"/>
    <property type="project" value="UniProtKB-KW"/>
</dbReference>
<evidence type="ECO:0000313" key="4">
    <source>
        <dbReference type="EMBL" id="MBP3953228.1"/>
    </source>
</evidence>
<dbReference type="InterPro" id="IPR010624">
    <property type="entry name" value="KaiC_dom"/>
</dbReference>
<evidence type="ECO:0000259" key="3">
    <source>
        <dbReference type="PROSITE" id="PS51146"/>
    </source>
</evidence>
<gene>
    <name evidence="4" type="ORF">J7W16_19060</name>
</gene>
<dbReference type="Pfam" id="PF06745">
    <property type="entry name" value="ATPase"/>
    <property type="match status" value="1"/>
</dbReference>
<dbReference type="Proteomes" id="UP000678228">
    <property type="component" value="Unassembled WGS sequence"/>
</dbReference>
<dbReference type="SUPFAM" id="SSF52540">
    <property type="entry name" value="P-loop containing nucleoside triphosphate hydrolases"/>
    <property type="match status" value="1"/>
</dbReference>
<accession>A0A940WWZ6</accession>
<evidence type="ECO:0000313" key="5">
    <source>
        <dbReference type="Proteomes" id="UP000678228"/>
    </source>
</evidence>
<name>A0A940WWZ6_9BACI</name>